<keyword evidence="5" id="KW-0805">Transcription regulation</keyword>
<dbReference type="PANTHER" id="PTHR45636">
    <property type="entry name" value="PAIRED BOX PROTEIN PAX-6-RELATED-RELATED"/>
    <property type="match status" value="1"/>
</dbReference>
<accession>A0A7M7IWA1</accession>
<keyword evidence="9 10" id="KW-0539">Nucleus</keyword>
<evidence type="ECO:0000313" key="15">
    <source>
        <dbReference type="EnsemblMetazoa" id="XP_022643524"/>
    </source>
</evidence>
<feature type="compositionally biased region" description="Polar residues" evidence="12">
    <location>
        <begin position="29"/>
        <end position="40"/>
    </location>
</feature>
<dbReference type="FunCoup" id="A0A7M7IWA1">
    <property type="interactions" value="27"/>
</dbReference>
<evidence type="ECO:0000256" key="2">
    <source>
        <dbReference type="ARBA" id="ARBA00005733"/>
    </source>
</evidence>
<sequence>MDLSVRSGSPAAPIKTEIPEDVDDVRSSPDASVTRLSRSPSPSPVKRERSQGQDNGRPQSDSTAANPFLKLFPQVDTRGSAPTFPAMMHGHLGGVPSSLWPAFSLPGLGVPVDLSQLTALRPPHDLARLLQAQHNPSLHVGKLLLEQQRSPLSGAPVTSAGIDGVPGVGGSLGAAGHRGVIGGSKPKVATPQVVAKIESYKRENPTIFAWEIRERLIADGVCTNSTAPSVSSINRILRNRAAERAAAEFARAAGYGVGGVGGVAALGMGVGGMPLGALAQTQAGTKSLAGQVQSGRGSSSSPPPPPHIWSPAFLPFQPHGGQGLSGRDHSGNPGLDQGERGSGDESNGESDDADRPKFRRNRTTFSPEQLEVLEEEFDKTHYPCIDTRERLAAKTGLSEARVQVWFSNRRAKWRRHQRMNSLGGASTPQGHKGGESPLADSPAPPSPPPPPTGHLNNGSGLNHPFSINNVLMRLSAQAAGRGAVASGLQSLIGNSTASSSAHLRDSMAPALHHFSAFTKPAQQNATEEESNADNNNDDLSRPASPIKVD</sequence>
<dbReference type="Pfam" id="PF00292">
    <property type="entry name" value="PAX"/>
    <property type="match status" value="1"/>
</dbReference>
<dbReference type="InterPro" id="IPR017970">
    <property type="entry name" value="Homeobox_CS"/>
</dbReference>
<dbReference type="SMART" id="SM00389">
    <property type="entry name" value="HOX"/>
    <property type="match status" value="1"/>
</dbReference>
<feature type="compositionally biased region" description="Polar residues" evidence="12">
    <location>
        <begin position="52"/>
        <end position="65"/>
    </location>
</feature>
<feature type="region of interest" description="Disordered" evidence="12">
    <location>
        <begin position="420"/>
        <end position="461"/>
    </location>
</feature>
<dbReference type="Proteomes" id="UP000594260">
    <property type="component" value="Unplaced"/>
</dbReference>
<keyword evidence="4" id="KW-0563">Paired box</keyword>
<dbReference type="PANTHER" id="PTHR45636:SF50">
    <property type="entry name" value="EYEGONE, ISOFORM A-RELATED"/>
    <property type="match status" value="1"/>
</dbReference>
<comment type="subcellular location">
    <subcellularLocation>
        <location evidence="1 10 11">Nucleus</location>
    </subcellularLocation>
</comment>
<evidence type="ECO:0000256" key="6">
    <source>
        <dbReference type="ARBA" id="ARBA00023125"/>
    </source>
</evidence>
<keyword evidence="7 10" id="KW-0371">Homeobox</keyword>
<evidence type="ECO:0000256" key="1">
    <source>
        <dbReference type="ARBA" id="ARBA00004123"/>
    </source>
</evidence>
<name>A0A7M7IWA1_VARDE</name>
<evidence type="ECO:0000256" key="10">
    <source>
        <dbReference type="PROSITE-ProRule" id="PRU00108"/>
    </source>
</evidence>
<reference evidence="15" key="1">
    <citation type="submission" date="2021-01" db="UniProtKB">
        <authorList>
            <consortium name="EnsemblMetazoa"/>
        </authorList>
    </citation>
    <scope>IDENTIFICATION</scope>
</reference>
<evidence type="ECO:0000256" key="7">
    <source>
        <dbReference type="ARBA" id="ARBA00023155"/>
    </source>
</evidence>
<dbReference type="Gene3D" id="1.10.10.10">
    <property type="entry name" value="Winged helix-like DNA-binding domain superfamily/Winged helix DNA-binding domain"/>
    <property type="match status" value="1"/>
</dbReference>
<comment type="similarity">
    <text evidence="2">Belongs to the paired homeobox family.</text>
</comment>
<keyword evidence="16" id="KW-1185">Reference proteome</keyword>
<evidence type="ECO:0000313" key="16">
    <source>
        <dbReference type="Proteomes" id="UP000594260"/>
    </source>
</evidence>
<dbReference type="RefSeq" id="XP_022643524.1">
    <property type="nucleotide sequence ID" value="XM_022787789.1"/>
</dbReference>
<dbReference type="InterPro" id="IPR036388">
    <property type="entry name" value="WH-like_DNA-bd_sf"/>
</dbReference>
<evidence type="ECO:0000256" key="8">
    <source>
        <dbReference type="ARBA" id="ARBA00023163"/>
    </source>
</evidence>
<keyword evidence="6 10" id="KW-0238">DNA-binding</keyword>
<dbReference type="InterPro" id="IPR009057">
    <property type="entry name" value="Homeodomain-like_sf"/>
</dbReference>
<feature type="compositionally biased region" description="Polar residues" evidence="12">
    <location>
        <begin position="286"/>
        <end position="297"/>
    </location>
</feature>
<keyword evidence="8" id="KW-0804">Transcription</keyword>
<dbReference type="AlphaFoldDB" id="A0A7M7IWA1"/>
<dbReference type="FunFam" id="1.10.10.10:FF:000003">
    <property type="entry name" value="Paired box protein Pax-6"/>
    <property type="match status" value="1"/>
</dbReference>
<dbReference type="PROSITE" id="PS50071">
    <property type="entry name" value="HOMEOBOX_2"/>
    <property type="match status" value="1"/>
</dbReference>
<dbReference type="GeneID" id="111242872"/>
<dbReference type="FunFam" id="1.10.10.60:FF:000307">
    <property type="entry name" value="Eyegone, isoform A"/>
    <property type="match status" value="1"/>
</dbReference>
<evidence type="ECO:0000256" key="9">
    <source>
        <dbReference type="ARBA" id="ARBA00023242"/>
    </source>
</evidence>
<feature type="region of interest" description="Disordered" evidence="12">
    <location>
        <begin position="286"/>
        <end position="370"/>
    </location>
</feature>
<evidence type="ECO:0000256" key="11">
    <source>
        <dbReference type="RuleBase" id="RU000682"/>
    </source>
</evidence>
<dbReference type="KEGG" id="vde:111242872"/>
<feature type="region of interest" description="Disordered" evidence="12">
    <location>
        <begin position="1"/>
        <end position="67"/>
    </location>
</feature>
<feature type="domain" description="Paired" evidence="14">
    <location>
        <begin position="119"/>
        <end position="240"/>
    </location>
</feature>
<feature type="domain" description="Homeobox" evidence="13">
    <location>
        <begin position="356"/>
        <end position="416"/>
    </location>
</feature>
<feature type="region of interest" description="Disordered" evidence="12">
    <location>
        <begin position="517"/>
        <end position="549"/>
    </location>
</feature>
<dbReference type="GO" id="GO:0005634">
    <property type="term" value="C:nucleus"/>
    <property type="evidence" value="ECO:0007669"/>
    <property type="project" value="UniProtKB-SubCell"/>
</dbReference>
<dbReference type="InParanoid" id="A0A7M7IWA1"/>
<evidence type="ECO:0000256" key="12">
    <source>
        <dbReference type="SAM" id="MobiDB-lite"/>
    </source>
</evidence>
<feature type="compositionally biased region" description="Polar residues" evidence="12">
    <location>
        <begin position="420"/>
        <end position="429"/>
    </location>
</feature>
<feature type="compositionally biased region" description="Pro residues" evidence="12">
    <location>
        <begin position="442"/>
        <end position="452"/>
    </location>
</feature>
<proteinExistence type="inferred from homology"/>
<evidence type="ECO:0000259" key="14">
    <source>
        <dbReference type="PROSITE" id="PS51057"/>
    </source>
</evidence>
<dbReference type="Pfam" id="PF00046">
    <property type="entry name" value="Homeodomain"/>
    <property type="match status" value="1"/>
</dbReference>
<dbReference type="PROSITE" id="PS51057">
    <property type="entry name" value="PAIRED_2"/>
    <property type="match status" value="1"/>
</dbReference>
<dbReference type="InterPro" id="IPR043565">
    <property type="entry name" value="PAX_fam"/>
</dbReference>
<dbReference type="OrthoDB" id="3225452at2759"/>
<dbReference type="PROSITE" id="PS00027">
    <property type="entry name" value="HOMEOBOX_1"/>
    <property type="match status" value="1"/>
</dbReference>
<evidence type="ECO:0000259" key="13">
    <source>
        <dbReference type="PROSITE" id="PS50071"/>
    </source>
</evidence>
<dbReference type="CDD" id="cd00086">
    <property type="entry name" value="homeodomain"/>
    <property type="match status" value="1"/>
</dbReference>
<dbReference type="GO" id="GO:0000978">
    <property type="term" value="F:RNA polymerase II cis-regulatory region sequence-specific DNA binding"/>
    <property type="evidence" value="ECO:0007669"/>
    <property type="project" value="TreeGrafter"/>
</dbReference>
<dbReference type="SUPFAM" id="SSF46689">
    <property type="entry name" value="Homeodomain-like"/>
    <property type="match status" value="2"/>
</dbReference>
<evidence type="ECO:0000256" key="4">
    <source>
        <dbReference type="ARBA" id="ARBA00022724"/>
    </source>
</evidence>
<dbReference type="GO" id="GO:0000981">
    <property type="term" value="F:DNA-binding transcription factor activity, RNA polymerase II-specific"/>
    <property type="evidence" value="ECO:0007669"/>
    <property type="project" value="InterPro"/>
</dbReference>
<evidence type="ECO:0000256" key="5">
    <source>
        <dbReference type="ARBA" id="ARBA00023015"/>
    </source>
</evidence>
<organism evidence="15 16">
    <name type="scientific">Varroa destructor</name>
    <name type="common">Honeybee mite</name>
    <dbReference type="NCBI Taxonomy" id="109461"/>
    <lineage>
        <taxon>Eukaryota</taxon>
        <taxon>Metazoa</taxon>
        <taxon>Ecdysozoa</taxon>
        <taxon>Arthropoda</taxon>
        <taxon>Chelicerata</taxon>
        <taxon>Arachnida</taxon>
        <taxon>Acari</taxon>
        <taxon>Parasitiformes</taxon>
        <taxon>Mesostigmata</taxon>
        <taxon>Gamasina</taxon>
        <taxon>Dermanyssoidea</taxon>
        <taxon>Varroidae</taxon>
        <taxon>Varroa</taxon>
    </lineage>
</organism>
<dbReference type="InterPro" id="IPR001523">
    <property type="entry name" value="Paired_dom"/>
</dbReference>
<dbReference type="EnsemblMetazoa" id="XM_022787789">
    <property type="protein sequence ID" value="XP_022643524"/>
    <property type="gene ID" value="LOC111242872"/>
</dbReference>
<dbReference type="InterPro" id="IPR001356">
    <property type="entry name" value="HD"/>
</dbReference>
<dbReference type="SMART" id="SM00351">
    <property type="entry name" value="PAX"/>
    <property type="match status" value="1"/>
</dbReference>
<keyword evidence="3" id="KW-0217">Developmental protein</keyword>
<dbReference type="Gene3D" id="1.10.10.60">
    <property type="entry name" value="Homeodomain-like"/>
    <property type="match status" value="1"/>
</dbReference>
<evidence type="ECO:0000256" key="3">
    <source>
        <dbReference type="ARBA" id="ARBA00022473"/>
    </source>
</evidence>
<protein>
    <submittedName>
        <fullName evidence="15">Uncharacterized protein</fullName>
    </submittedName>
</protein>
<feature type="DNA-binding region" description="Homeobox" evidence="10">
    <location>
        <begin position="358"/>
        <end position="417"/>
    </location>
</feature>